<proteinExistence type="predicted"/>
<sequence>MMRIERQGLNSRQLAEQILYWITFAKKPLSTFELQHALAVEVPQSEDEDLPGELDKDNLPEIQEMLSVCAGLVTVDEKSNIIRLVHYTTQEYLERIWKSRLCDIQNYITKICVTYLSYDIFKTRPWWDYEARLDSNPLYEYAARNWGDHARESSIQAGSLVMNFLEIQTRVSTSVQVMFTGNHIFYVPSMLTGAHLVAYFGLSKSMVELLADRSADLEAEDKVYNRTALSWAAENGHTAVVELLADRGADLEAKNGYNQTALSWAAKNGHTAVVELLADRGADLEAKDDISNQTALSWAAENGHTAVVELLADRGADLEVKDGYNRTALSWAAKNGHTAVVELLADRGADLEAKKSDNRTALPWAAAILKLPIENMEV</sequence>
<dbReference type="GO" id="GO:0019706">
    <property type="term" value="F:protein-cysteine S-palmitoyltransferase activity"/>
    <property type="evidence" value="ECO:0007669"/>
    <property type="project" value="UniProtKB-EC"/>
</dbReference>
<protein>
    <recommendedName>
        <fullName evidence="4">GPI inositol-deacylase winged helix domain-containing protein</fullName>
    </recommendedName>
</protein>
<dbReference type="SUPFAM" id="SSF48403">
    <property type="entry name" value="Ankyrin repeat"/>
    <property type="match status" value="1"/>
</dbReference>
<keyword evidence="6" id="KW-1185">Reference proteome</keyword>
<dbReference type="InterPro" id="IPR054471">
    <property type="entry name" value="GPIID_WHD"/>
</dbReference>
<evidence type="ECO:0000256" key="2">
    <source>
        <dbReference type="ARBA" id="ARBA00023043"/>
    </source>
</evidence>
<feature type="repeat" description="ANK" evidence="3">
    <location>
        <begin position="324"/>
        <end position="356"/>
    </location>
</feature>
<feature type="repeat" description="ANK" evidence="3">
    <location>
        <begin position="224"/>
        <end position="256"/>
    </location>
</feature>
<dbReference type="InterPro" id="IPR002110">
    <property type="entry name" value="Ankyrin_rpt"/>
</dbReference>
<evidence type="ECO:0000256" key="1">
    <source>
        <dbReference type="ARBA" id="ARBA00022737"/>
    </source>
</evidence>
<dbReference type="EMBL" id="JAVHNS010000013">
    <property type="protein sequence ID" value="KAK6337488.1"/>
    <property type="molecule type" value="Genomic_DNA"/>
</dbReference>
<name>A0AAV9UBR9_9PEZI</name>
<evidence type="ECO:0000259" key="4">
    <source>
        <dbReference type="Pfam" id="PF22939"/>
    </source>
</evidence>
<dbReference type="PROSITE" id="PS50088">
    <property type="entry name" value="ANK_REPEAT"/>
    <property type="match status" value="4"/>
</dbReference>
<feature type="repeat" description="ANK" evidence="3">
    <location>
        <begin position="257"/>
        <end position="289"/>
    </location>
</feature>
<dbReference type="PROSITE" id="PS50297">
    <property type="entry name" value="ANK_REP_REGION"/>
    <property type="match status" value="4"/>
</dbReference>
<organism evidence="5 6">
    <name type="scientific">Orbilia blumenaviensis</name>
    <dbReference type="NCBI Taxonomy" id="1796055"/>
    <lineage>
        <taxon>Eukaryota</taxon>
        <taxon>Fungi</taxon>
        <taxon>Dikarya</taxon>
        <taxon>Ascomycota</taxon>
        <taxon>Pezizomycotina</taxon>
        <taxon>Orbiliomycetes</taxon>
        <taxon>Orbiliales</taxon>
        <taxon>Orbiliaceae</taxon>
        <taxon>Orbilia</taxon>
    </lineage>
</organism>
<comment type="caution">
    <text evidence="5">The sequence shown here is derived from an EMBL/GenBank/DDBJ whole genome shotgun (WGS) entry which is preliminary data.</text>
</comment>
<dbReference type="AlphaFoldDB" id="A0AAV9UBR9"/>
<dbReference type="PANTHER" id="PTHR24161:SF121">
    <property type="entry name" value="M-PHASE PHOSPHOPROTEIN 8"/>
    <property type="match status" value="1"/>
</dbReference>
<dbReference type="PANTHER" id="PTHR24161">
    <property type="entry name" value="ANK_REP_REGION DOMAIN-CONTAINING PROTEIN-RELATED"/>
    <property type="match status" value="1"/>
</dbReference>
<dbReference type="Pfam" id="PF22939">
    <property type="entry name" value="WHD_GPIID"/>
    <property type="match status" value="1"/>
</dbReference>
<evidence type="ECO:0000256" key="3">
    <source>
        <dbReference type="PROSITE-ProRule" id="PRU00023"/>
    </source>
</evidence>
<evidence type="ECO:0000313" key="5">
    <source>
        <dbReference type="EMBL" id="KAK6337488.1"/>
    </source>
</evidence>
<feature type="domain" description="GPI inositol-deacylase winged helix" evidence="4">
    <location>
        <begin position="7"/>
        <end position="93"/>
    </location>
</feature>
<dbReference type="PRINTS" id="PR01415">
    <property type="entry name" value="ANKYRIN"/>
</dbReference>
<accession>A0AAV9UBR9</accession>
<dbReference type="InterPro" id="IPR036770">
    <property type="entry name" value="Ankyrin_rpt-contain_sf"/>
</dbReference>
<dbReference type="Pfam" id="PF12796">
    <property type="entry name" value="Ank_2"/>
    <property type="match status" value="2"/>
</dbReference>
<dbReference type="SMART" id="SM00248">
    <property type="entry name" value="ANK"/>
    <property type="match status" value="5"/>
</dbReference>
<evidence type="ECO:0000313" key="6">
    <source>
        <dbReference type="Proteomes" id="UP001373714"/>
    </source>
</evidence>
<gene>
    <name evidence="5" type="ORF">TWF730_002887</name>
</gene>
<feature type="repeat" description="ANK" evidence="3">
    <location>
        <begin position="291"/>
        <end position="323"/>
    </location>
</feature>
<dbReference type="Gene3D" id="1.25.40.20">
    <property type="entry name" value="Ankyrin repeat-containing domain"/>
    <property type="match status" value="2"/>
</dbReference>
<keyword evidence="2 3" id="KW-0040">ANK repeat</keyword>
<keyword evidence="1" id="KW-0677">Repeat</keyword>
<reference evidence="5 6" key="1">
    <citation type="submission" date="2019-10" db="EMBL/GenBank/DDBJ databases">
        <authorList>
            <person name="Palmer J.M."/>
        </authorList>
    </citation>
    <scope>NUCLEOTIDE SEQUENCE [LARGE SCALE GENOMIC DNA]</scope>
    <source>
        <strain evidence="5 6">TWF730</strain>
    </source>
</reference>
<dbReference type="Proteomes" id="UP001373714">
    <property type="component" value="Unassembled WGS sequence"/>
</dbReference>